<dbReference type="KEGG" id="vde:111248182"/>
<evidence type="ECO:0000259" key="10">
    <source>
        <dbReference type="PROSITE" id="PS50089"/>
    </source>
</evidence>
<dbReference type="CTD" id="33950"/>
<dbReference type="InterPro" id="IPR013083">
    <property type="entry name" value="Znf_RING/FYVE/PHD"/>
</dbReference>
<dbReference type="GO" id="GO:0061630">
    <property type="term" value="F:ubiquitin protein ligase activity"/>
    <property type="evidence" value="ECO:0007669"/>
    <property type="project" value="TreeGrafter"/>
</dbReference>
<feature type="compositionally biased region" description="Polar residues" evidence="9">
    <location>
        <begin position="478"/>
        <end position="491"/>
    </location>
</feature>
<evidence type="ECO:0000256" key="9">
    <source>
        <dbReference type="SAM" id="MobiDB-lite"/>
    </source>
</evidence>
<feature type="compositionally biased region" description="Polar residues" evidence="9">
    <location>
        <begin position="84"/>
        <end position="97"/>
    </location>
</feature>
<dbReference type="SMART" id="SM00647">
    <property type="entry name" value="IBR"/>
    <property type="match status" value="2"/>
</dbReference>
<protein>
    <recommendedName>
        <fullName evidence="14">RBR-type E3 ubiquitin transferase</fullName>
    </recommendedName>
</protein>
<feature type="compositionally biased region" description="Polar residues" evidence="9">
    <location>
        <begin position="1835"/>
        <end position="1845"/>
    </location>
</feature>
<feature type="compositionally biased region" description="Basic and acidic residues" evidence="9">
    <location>
        <begin position="1658"/>
        <end position="1667"/>
    </location>
</feature>
<evidence type="ECO:0008006" key="14">
    <source>
        <dbReference type="Google" id="ProtNLM"/>
    </source>
</evidence>
<feature type="compositionally biased region" description="Basic and acidic residues" evidence="9">
    <location>
        <begin position="1062"/>
        <end position="1076"/>
    </location>
</feature>
<dbReference type="InterPro" id="IPR002867">
    <property type="entry name" value="IBR_dom"/>
</dbReference>
<dbReference type="PROSITE" id="PS01358">
    <property type="entry name" value="ZF_RANBP2_1"/>
    <property type="match status" value="1"/>
</dbReference>
<evidence type="ECO:0000256" key="4">
    <source>
        <dbReference type="ARBA" id="ARBA00022737"/>
    </source>
</evidence>
<feature type="compositionally biased region" description="Polar residues" evidence="9">
    <location>
        <begin position="2023"/>
        <end position="2036"/>
    </location>
</feature>
<feature type="region of interest" description="Disordered" evidence="9">
    <location>
        <begin position="2007"/>
        <end position="2036"/>
    </location>
</feature>
<feature type="compositionally biased region" description="Basic and acidic residues" evidence="9">
    <location>
        <begin position="528"/>
        <end position="543"/>
    </location>
</feature>
<dbReference type="RefSeq" id="XP_022655787.1">
    <property type="nucleotide sequence ID" value="XM_022800052.1"/>
</dbReference>
<feature type="compositionally biased region" description="Low complexity" evidence="9">
    <location>
        <begin position="509"/>
        <end position="521"/>
    </location>
</feature>
<dbReference type="GO" id="GO:1990450">
    <property type="term" value="F:linear polyubiquitin binding"/>
    <property type="evidence" value="ECO:0007669"/>
    <property type="project" value="TreeGrafter"/>
</dbReference>
<dbReference type="Pfam" id="PF01485">
    <property type="entry name" value="IBR"/>
    <property type="match status" value="1"/>
</dbReference>
<feature type="compositionally biased region" description="Polar residues" evidence="9">
    <location>
        <begin position="800"/>
        <end position="812"/>
    </location>
</feature>
<dbReference type="InterPro" id="IPR044066">
    <property type="entry name" value="TRIAD_supradom"/>
</dbReference>
<feature type="region of interest" description="Disordered" evidence="9">
    <location>
        <begin position="887"/>
        <end position="991"/>
    </location>
</feature>
<feature type="compositionally biased region" description="Basic and acidic residues" evidence="9">
    <location>
        <begin position="887"/>
        <end position="901"/>
    </location>
</feature>
<keyword evidence="6" id="KW-0833">Ubl conjugation pathway</keyword>
<feature type="domain" description="RING-type" evidence="11">
    <location>
        <begin position="2503"/>
        <end position="2729"/>
    </location>
</feature>
<feature type="compositionally biased region" description="Polar residues" evidence="9">
    <location>
        <begin position="1734"/>
        <end position="1752"/>
    </location>
</feature>
<evidence type="ECO:0000256" key="1">
    <source>
        <dbReference type="ARBA" id="ARBA00008278"/>
    </source>
</evidence>
<feature type="compositionally biased region" description="Basic and acidic residues" evidence="9">
    <location>
        <begin position="1880"/>
        <end position="1891"/>
    </location>
</feature>
<dbReference type="SMART" id="SM00547">
    <property type="entry name" value="ZnF_RBZ"/>
    <property type="match status" value="1"/>
</dbReference>
<dbReference type="Pfam" id="PF16678">
    <property type="entry name" value="UBA_HOIP"/>
    <property type="match status" value="1"/>
</dbReference>
<feature type="compositionally biased region" description="Basic and acidic residues" evidence="9">
    <location>
        <begin position="1680"/>
        <end position="1697"/>
    </location>
</feature>
<dbReference type="CDD" id="cd20337">
    <property type="entry name" value="BRcat_RBR_HOIP"/>
    <property type="match status" value="1"/>
</dbReference>
<feature type="compositionally biased region" description="Basic and acidic residues" evidence="9">
    <location>
        <begin position="607"/>
        <end position="617"/>
    </location>
</feature>
<feature type="region of interest" description="Disordered" evidence="9">
    <location>
        <begin position="1593"/>
        <end position="1765"/>
    </location>
</feature>
<feature type="compositionally biased region" description="Polar residues" evidence="9">
    <location>
        <begin position="544"/>
        <end position="568"/>
    </location>
</feature>
<dbReference type="GO" id="GO:0070530">
    <property type="term" value="F:K63-linked polyubiquitin modification-dependent protein binding"/>
    <property type="evidence" value="ECO:0007669"/>
    <property type="project" value="TreeGrafter"/>
</dbReference>
<dbReference type="SUPFAM" id="SSF57850">
    <property type="entry name" value="RING/U-box"/>
    <property type="match status" value="3"/>
</dbReference>
<feature type="region of interest" description="Disordered" evidence="9">
    <location>
        <begin position="1"/>
        <end position="24"/>
    </location>
</feature>
<organism evidence="12 13">
    <name type="scientific">Varroa destructor</name>
    <name type="common">Honeybee mite</name>
    <dbReference type="NCBI Taxonomy" id="109461"/>
    <lineage>
        <taxon>Eukaryota</taxon>
        <taxon>Metazoa</taxon>
        <taxon>Ecdysozoa</taxon>
        <taxon>Arthropoda</taxon>
        <taxon>Chelicerata</taxon>
        <taxon>Arachnida</taxon>
        <taxon>Acari</taxon>
        <taxon>Parasitiformes</taxon>
        <taxon>Mesostigmata</taxon>
        <taxon>Gamasina</taxon>
        <taxon>Dermanyssoidea</taxon>
        <taxon>Varroidae</taxon>
        <taxon>Varroa</taxon>
    </lineage>
</organism>
<dbReference type="PROSITE" id="PS50089">
    <property type="entry name" value="ZF_RING_2"/>
    <property type="match status" value="1"/>
</dbReference>
<feature type="region of interest" description="Disordered" evidence="9">
    <location>
        <begin position="1005"/>
        <end position="1186"/>
    </location>
</feature>
<feature type="compositionally biased region" description="Low complexity" evidence="9">
    <location>
        <begin position="627"/>
        <end position="636"/>
    </location>
</feature>
<dbReference type="FunCoup" id="A0A7M7M7P1">
    <property type="interactions" value="8"/>
</dbReference>
<feature type="region of interest" description="Disordered" evidence="9">
    <location>
        <begin position="436"/>
        <end position="646"/>
    </location>
</feature>
<reference evidence="12" key="1">
    <citation type="submission" date="2021-01" db="UniProtKB">
        <authorList>
            <consortium name="EnsemblMetazoa"/>
        </authorList>
    </citation>
    <scope>IDENTIFICATION</scope>
</reference>
<dbReference type="InterPro" id="IPR047542">
    <property type="entry name" value="Rcat_RBR_RNF31-like"/>
</dbReference>
<feature type="region of interest" description="Disordered" evidence="9">
    <location>
        <begin position="161"/>
        <end position="187"/>
    </location>
</feature>
<evidence type="ECO:0000256" key="8">
    <source>
        <dbReference type="PROSITE-ProRule" id="PRU00175"/>
    </source>
</evidence>
<feature type="region of interest" description="Disordered" evidence="9">
    <location>
        <begin position="68"/>
        <end position="97"/>
    </location>
</feature>
<feature type="compositionally biased region" description="Acidic residues" evidence="9">
    <location>
        <begin position="1753"/>
        <end position="1765"/>
    </location>
</feature>
<dbReference type="PROSITE" id="PS51873">
    <property type="entry name" value="TRIAD"/>
    <property type="match status" value="1"/>
</dbReference>
<feature type="region of interest" description="Disordered" evidence="9">
    <location>
        <begin position="315"/>
        <end position="340"/>
    </location>
</feature>
<evidence type="ECO:0000313" key="13">
    <source>
        <dbReference type="Proteomes" id="UP000594260"/>
    </source>
</evidence>
<feature type="compositionally biased region" description="Basic and acidic residues" evidence="9">
    <location>
        <begin position="1723"/>
        <end position="1733"/>
    </location>
</feature>
<feature type="compositionally biased region" description="Low complexity" evidence="9">
    <location>
        <begin position="1"/>
        <end position="12"/>
    </location>
</feature>
<dbReference type="OrthoDB" id="9978677at2759"/>
<dbReference type="InterPro" id="IPR032065">
    <property type="entry name" value="RNF31-UBA"/>
</dbReference>
<feature type="compositionally biased region" description="Basic and acidic residues" evidence="9">
    <location>
        <begin position="941"/>
        <end position="952"/>
    </location>
</feature>
<feature type="compositionally biased region" description="Polar residues" evidence="9">
    <location>
        <begin position="1005"/>
        <end position="1017"/>
    </location>
</feature>
<feature type="compositionally biased region" description="Basic and acidic residues" evidence="9">
    <location>
        <begin position="493"/>
        <end position="508"/>
    </location>
</feature>
<feature type="region of interest" description="Disordered" evidence="9">
    <location>
        <begin position="671"/>
        <end position="760"/>
    </location>
</feature>
<dbReference type="PANTHER" id="PTHR16004">
    <property type="entry name" value="RING FINGER PROTEIN 31-RELATED"/>
    <property type="match status" value="1"/>
</dbReference>
<evidence type="ECO:0000256" key="6">
    <source>
        <dbReference type="ARBA" id="ARBA00022786"/>
    </source>
</evidence>
<evidence type="ECO:0000256" key="3">
    <source>
        <dbReference type="ARBA" id="ARBA00022723"/>
    </source>
</evidence>
<evidence type="ECO:0000259" key="11">
    <source>
        <dbReference type="PROSITE" id="PS51873"/>
    </source>
</evidence>
<evidence type="ECO:0000256" key="7">
    <source>
        <dbReference type="ARBA" id="ARBA00022833"/>
    </source>
</evidence>
<dbReference type="InterPro" id="IPR047543">
    <property type="entry name" value="Bbox1_RNF31-like"/>
</dbReference>
<feature type="compositionally biased region" description="Polar residues" evidence="9">
    <location>
        <begin position="699"/>
        <end position="728"/>
    </location>
</feature>
<keyword evidence="4" id="KW-0677">Repeat</keyword>
<dbReference type="GO" id="GO:0071797">
    <property type="term" value="C:LUBAC complex"/>
    <property type="evidence" value="ECO:0007669"/>
    <property type="project" value="InterPro"/>
</dbReference>
<dbReference type="PANTHER" id="PTHR16004:SF2">
    <property type="entry name" value="E3 UBIQUITIN-PROTEIN LIGASE LUBEL"/>
    <property type="match status" value="1"/>
</dbReference>
<name>A0A7M7M7P1_VARDE</name>
<feature type="compositionally biased region" description="Basic and acidic residues" evidence="9">
    <location>
        <begin position="1620"/>
        <end position="1650"/>
    </location>
</feature>
<feature type="region of interest" description="Disordered" evidence="9">
    <location>
        <begin position="2282"/>
        <end position="2303"/>
    </location>
</feature>
<evidence type="ECO:0000256" key="2">
    <source>
        <dbReference type="ARBA" id="ARBA00022679"/>
    </source>
</evidence>
<evidence type="ECO:0000256" key="5">
    <source>
        <dbReference type="ARBA" id="ARBA00022771"/>
    </source>
</evidence>
<dbReference type="GO" id="GO:0097039">
    <property type="term" value="P:protein linear polyubiquitination"/>
    <property type="evidence" value="ECO:0007669"/>
    <property type="project" value="TreeGrafter"/>
</dbReference>
<dbReference type="GO" id="GO:0036435">
    <property type="term" value="F:K48-linked polyubiquitin modification-dependent protein binding"/>
    <property type="evidence" value="ECO:0007669"/>
    <property type="project" value="TreeGrafter"/>
</dbReference>
<feature type="compositionally biased region" description="Basic and acidic residues" evidence="9">
    <location>
        <begin position="2226"/>
        <end position="2243"/>
    </location>
</feature>
<feature type="compositionally biased region" description="Acidic residues" evidence="9">
    <location>
        <begin position="1797"/>
        <end position="1808"/>
    </location>
</feature>
<dbReference type="InParanoid" id="A0A7M7M7P1"/>
<feature type="compositionally biased region" description="Basic and acidic residues" evidence="9">
    <location>
        <begin position="1914"/>
        <end position="1939"/>
    </location>
</feature>
<feature type="compositionally biased region" description="Basic and acidic residues" evidence="9">
    <location>
        <begin position="1089"/>
        <end position="1102"/>
    </location>
</feature>
<dbReference type="CDD" id="cd19815">
    <property type="entry name" value="Bbox1_HOIP"/>
    <property type="match status" value="1"/>
</dbReference>
<dbReference type="CDD" id="cd20351">
    <property type="entry name" value="Rcat_RBR_HOIP"/>
    <property type="match status" value="1"/>
</dbReference>
<evidence type="ECO:0000313" key="12">
    <source>
        <dbReference type="EnsemblMetazoa" id="XP_022655787"/>
    </source>
</evidence>
<keyword evidence="5 8" id="KW-0863">Zinc-finger</keyword>
<feature type="compositionally biased region" description="Basic and acidic residues" evidence="9">
    <location>
        <begin position="1818"/>
        <end position="1834"/>
    </location>
</feature>
<dbReference type="Proteomes" id="UP000594260">
    <property type="component" value="Unplaced"/>
</dbReference>
<dbReference type="Pfam" id="PF22191">
    <property type="entry name" value="IBR_1"/>
    <property type="match status" value="1"/>
</dbReference>
<keyword evidence="3" id="KW-0479">Metal-binding</keyword>
<keyword evidence="7" id="KW-0862">Zinc</keyword>
<feature type="compositionally biased region" description="Basic and acidic residues" evidence="9">
    <location>
        <begin position="960"/>
        <end position="969"/>
    </location>
</feature>
<dbReference type="GeneID" id="111248182"/>
<dbReference type="InterPro" id="IPR026254">
    <property type="entry name" value="RNF31-like"/>
</dbReference>
<feature type="region of interest" description="Disordered" evidence="9">
    <location>
        <begin position="2224"/>
        <end position="2243"/>
    </location>
</feature>
<keyword evidence="2" id="KW-0808">Transferase</keyword>
<feature type="compositionally biased region" description="Polar residues" evidence="9">
    <location>
        <begin position="1125"/>
        <end position="1134"/>
    </location>
</feature>
<feature type="region of interest" description="Disordered" evidence="9">
    <location>
        <begin position="796"/>
        <end position="854"/>
    </location>
</feature>
<feature type="compositionally biased region" description="Basic residues" evidence="9">
    <location>
        <begin position="1668"/>
        <end position="1679"/>
    </location>
</feature>
<accession>A0A7M7M7P1</accession>
<dbReference type="InterPro" id="IPR041031">
    <property type="entry name" value="RNF31_C"/>
</dbReference>
<feature type="region of interest" description="Disordered" evidence="9">
    <location>
        <begin position="1863"/>
        <end position="1961"/>
    </location>
</feature>
<dbReference type="Gene3D" id="1.10.8.10">
    <property type="entry name" value="DNA helicase RuvA subunit, C-terminal domain"/>
    <property type="match status" value="1"/>
</dbReference>
<dbReference type="Gene3D" id="6.10.140.1100">
    <property type="match status" value="1"/>
</dbReference>
<dbReference type="EnsemblMetazoa" id="XM_022800052">
    <property type="protein sequence ID" value="XP_022655787"/>
    <property type="gene ID" value="LOC111248182"/>
</dbReference>
<dbReference type="InterPro" id="IPR001841">
    <property type="entry name" value="Znf_RING"/>
</dbReference>
<proteinExistence type="inferred from homology"/>
<feature type="domain" description="RING-type" evidence="10">
    <location>
        <begin position="2507"/>
        <end position="2556"/>
    </location>
</feature>
<feature type="region of interest" description="Disordered" evidence="9">
    <location>
        <begin position="1783"/>
        <end position="1848"/>
    </location>
</feature>
<comment type="similarity">
    <text evidence="1">Belongs to the RBR family.</text>
</comment>
<dbReference type="Pfam" id="PF18091">
    <property type="entry name" value="E3_UbLigase_RBR"/>
    <property type="match status" value="1"/>
</dbReference>
<dbReference type="InterPro" id="IPR001876">
    <property type="entry name" value="Znf_RanBP2"/>
</dbReference>
<dbReference type="Gene3D" id="3.30.40.10">
    <property type="entry name" value="Zinc/RING finger domain, C3HC4 (zinc finger)"/>
    <property type="match status" value="1"/>
</dbReference>
<dbReference type="GO" id="GO:0008270">
    <property type="term" value="F:zinc ion binding"/>
    <property type="evidence" value="ECO:0007669"/>
    <property type="project" value="UniProtKB-KW"/>
</dbReference>
<dbReference type="InterPro" id="IPR047540">
    <property type="entry name" value="BRcat_RBR_RNF31-like"/>
</dbReference>
<feature type="compositionally biased region" description="Low complexity" evidence="9">
    <location>
        <begin position="736"/>
        <end position="749"/>
    </location>
</feature>
<keyword evidence="13" id="KW-1185">Reference proteome</keyword>
<feature type="compositionally biased region" description="Basic and acidic residues" evidence="9">
    <location>
        <begin position="589"/>
        <end position="600"/>
    </location>
</feature>
<sequence length="2877" mass="318494">MQRSGTSTRRPTVAPPVPPAGVSPGGAAPEYQCELCKSTRAAIRCDRCENQVFCLQCDDIFHRHPKRKSHLRKSVEQHDASVRPPQSSSATVSQMSGHTVVASTPFWKQQPLSQPNVPPRKKKPFSLLTNLMRGKSEVAIPEEIEKRGTISSKLGSLKRFIQNRPLPSPPGEATPSSPSSFRSGEEPKKNAFECLHNRQAGSTSSLARINANRDLSDWEDNGLLASNLQVNRMYNNPQTASMNRHQSMMDLSRMAPQACQGIPYVGPFGPFGVFPYGAPYSYMPGVPYGSMSYLSDPRMMPHPWGYAGSSGSFSNVNSSAEGEGKDTDTESSTKIGLGGIMGNGMVDPRMSSMRRCQSFASNQWGAMMYPQAPRAAPFEHPMGMVPFGGYPGGNQWGSGRNLQSVDTMPPINPNAQLSNMDANRAIWYYHNRNRQRPMGADTETSDSDIDFIPRSSRLRSDSRQVSRQPSQGDIPRQSPHSAHFSCSNSALHSDGRRGQRTGDSKDSRQSSPRPSSTRASSLGASDSNIKDYSDVDFDEERHSNQGYRDNGRQGSRTPQRSGRNSPSPELTMEEYIDPSSVRQQQPPTRESRSREKDRKSSVGPRRPSYERATKDNFEQVPGNRLYSSQPMSSPRQRPLELSPKPEPVVKIPEHTAWGASVAPRLPEKKLSGKLATDGQSHEGGTGSIKASSRDIEGTETATKSTVSGSAEETVSAESQSSRTVFSTERNLDEESCISTSGPSSHSGSGLATNNDPEPARIRWSPSKQWICIHCTFINVPGVKICAVCCKTSFRDPSPEQAKQQGNSNNGHQENVREQAKAEQTTKAIADKPPSKPVEPAELTEQADPRTSISKDVDGFDYEFVKQQREVEQELRRRLDNERRIAAENAKLERESNAKENSKASSGSTGRDAPRQESKEGTTPYDAYEVVEFTSEAESETESGRSVENEKYPKPRSLVSRFEDKIKMNKEGSFTTVGPYRRMMVNQNGTPKTITSINQARSRFETSLGQTSECGSNSRPRKSSLKGSDLTPSSSRSSLSSEEGLQKPEARPCSTPDDTAEYQEGHGNIEEAEDGKLSDSTLGARRKIMARVEAKERHERSAEESDEAEEDAQEKKLSSDSEEGSENSQKSQISIPRTVPKGDSRQTATVSAIRDGVQQTVTKGSRAVADFDRRQIRPSKVAPTTTAAEKPDYVAAKKTMVTAVTGSKDTDWIKRAKHDDHVLTPSPNHKKLSQMAKDNDTRQFDNIGDEEDQSTSMPTAFNLKIRSFRSVADLIEEQRRDLEKENALQLMKAIKEGEAVGFSAEDIQIAKSLCADANPVFWLQTNWAHIIETVIHLANSYVAENALENVGQLSVMEAQAALRRQRGNVWNAVLDSVEKRQAVFQEIATKGPFKPEDILQELLAAQGNIDQAVAQLSNNAMNAFLVKMYDANNNGPSGSEPALSRASSDNDVTPDEKIAFWLRNAEPSANSGSSVISSSSESLNLLAGPDLQLHKLDQLMMKRHMQKKEETRYRKYKERIAYTRQHHKRAMVAETGYFKKNPRSLSSMSASSVDQASSVTSNSTNIEKVIEQRIQNGISTILSAIKTAFNKNNDMSAQSNEDNGAVKNEGRQSSKSSSPKSSRDSGGDVECGEEKCNDDSAEVTRPKKNKDVSSGNNAHDTDKKDKARGTRRCKRSLPKHKVTDMESEPEKNDDKFVHENPTPKIAASQRVQTAMNSDNEEGLEATKSRNHDANEQTTGVSLEGASTATGADNTTEDSDEVDDNDYSELELAVATVTRAVVVSPFEVRMKGSAKSQDSDDSEEFEEASDFLDPSIVHNPEIHHEDITNPDKDRDTSASPVTLNDVNQGVVEGSSAAKLIVAVKADKSKHSKVAPDPASPIDTHKIRTSKVESCKAGPTTDAAHHQVEGTPGQQLQKEKRQYSLDERDDKKSENGAEHEANIEEVPLLKLPQTFESNEDENSATVIAVTESQVENVSEITSSSNPLLSLTLPEEVADIRDIEISSQVVDSGGSKAGANPAKDQHQNQTPLINDSGNAISDTRTTEYEDFKEQIVEQADSKIIEDFLGQQAAYWEEQDRLEREVTGGDANKEIHNSDSADENMRGDYDLYEDELGVKGYVADEISKHGFEESVNDTINLPDDQNASLSVGRTKNSKIAESENPHFASSVFNAPSTEELQPSAMSELPSQKHDDKEDLIKTPVPTVQSNRNTDRNTVAELPSFNKTAATVRDEQIPSDSIEAKNKPDKRELIKRKVALTDSPDVSATVLNGSAPPAVSVHVIPESAKPTAQKDGHDSNDYSDVSGDESDAAIKRTQSDLANQAAMMKVIRRSLEDLAHFGGKPQKIASKHVVYRRPSIRRRSTIVIVDRGDGFGRFPGGDAIIIKPQRRLETAVRLFGQDLTKGFRNEVSSCSRGLMAVVKKSRTQPPPQRRVKDATVLQEKNRAPVSSVKQKEYKERAHELLKSGVVENMEQAQIVAELVDLKFDQDDAILASENTDSVYQAVVFLQQECNICVGTYPMSQMVALLQCPHVACRECLQTYFTIQIREHNISELRCPFCREPDLADEKIEQNYFSNMSVLLKDLLDNETFELFQKRLVERALMKDPNFCWCPQCSSGFITVPERRMVTCPDCKTTMCSACRKTWRTEHESMSCDEFVAWLSREEPDSAEKALETFFEENGIQCPACKFRYALSRGGCMHFKCLQCGFDFCSGCNRPYKHGDKCGFSVTCSRMGLHAHHPRNCLFYLRDKEYDKLEALLKDAGVPLRKDLPPGQEQQKQCPVLETKETALGGYKDGICGKQVEPKMAGVCRKHYIEHLGNLIFKHKIDPWPILESEELELCIRRANMRLPSKYQLTDAVYKDLLRKIVREDIPLDKVDPKQK</sequence>